<feature type="transmembrane region" description="Helical" evidence="1">
    <location>
        <begin position="27"/>
        <end position="45"/>
    </location>
</feature>
<keyword evidence="2" id="KW-1185">Reference proteome</keyword>
<keyword evidence="1" id="KW-1133">Transmembrane helix</keyword>
<organism evidence="2 3">
    <name type="scientific">Angiostrongylus cantonensis</name>
    <name type="common">Rat lungworm</name>
    <dbReference type="NCBI Taxonomy" id="6313"/>
    <lineage>
        <taxon>Eukaryota</taxon>
        <taxon>Metazoa</taxon>
        <taxon>Ecdysozoa</taxon>
        <taxon>Nematoda</taxon>
        <taxon>Chromadorea</taxon>
        <taxon>Rhabditida</taxon>
        <taxon>Rhabditina</taxon>
        <taxon>Rhabditomorpha</taxon>
        <taxon>Strongyloidea</taxon>
        <taxon>Metastrongylidae</taxon>
        <taxon>Angiostrongylus</taxon>
    </lineage>
</organism>
<dbReference type="InterPro" id="IPR029409">
    <property type="entry name" value="TMEM237"/>
</dbReference>
<dbReference type="AlphaFoldDB" id="A0A0K0DJ38"/>
<dbReference type="WBParaSite" id="ACAC_0001138001-mRNA-1">
    <property type="protein sequence ID" value="ACAC_0001138001-mRNA-1"/>
    <property type="gene ID" value="ACAC_0001138001"/>
</dbReference>
<proteinExistence type="predicted"/>
<protein>
    <submittedName>
        <fullName evidence="3">Solute carrier family 40 protein</fullName>
    </submittedName>
</protein>
<keyword evidence="1" id="KW-0812">Transmembrane</keyword>
<feature type="transmembrane region" description="Helical" evidence="1">
    <location>
        <begin position="89"/>
        <end position="109"/>
    </location>
</feature>
<accession>A0A0K0DJ38</accession>
<evidence type="ECO:0000256" key="1">
    <source>
        <dbReference type="SAM" id="Phobius"/>
    </source>
</evidence>
<reference evidence="2" key="1">
    <citation type="submission" date="2012-09" db="EMBL/GenBank/DDBJ databases">
        <authorList>
            <person name="Martin A.A."/>
        </authorList>
    </citation>
    <scope>NUCLEOTIDE SEQUENCE</scope>
</reference>
<reference evidence="3" key="2">
    <citation type="submission" date="2017-02" db="UniProtKB">
        <authorList>
            <consortium name="WormBaseParasite"/>
        </authorList>
    </citation>
    <scope>IDENTIFICATION</scope>
</reference>
<dbReference type="STRING" id="6313.A0A0K0DJ38"/>
<dbReference type="Proteomes" id="UP000035642">
    <property type="component" value="Unassembled WGS sequence"/>
</dbReference>
<dbReference type="Pfam" id="PF15383">
    <property type="entry name" value="TMEM237"/>
    <property type="match status" value="1"/>
</dbReference>
<name>A0A0K0DJ38_ANGCA</name>
<evidence type="ECO:0000313" key="2">
    <source>
        <dbReference type="Proteomes" id="UP000035642"/>
    </source>
</evidence>
<feature type="transmembrane region" description="Helical" evidence="1">
    <location>
        <begin position="57"/>
        <end position="77"/>
    </location>
</feature>
<evidence type="ECO:0000313" key="3">
    <source>
        <dbReference type="WBParaSite" id="ACAC_0001138001-mRNA-1"/>
    </source>
</evidence>
<keyword evidence="1" id="KW-0472">Membrane</keyword>
<sequence>MYLPLPFIILPDSSALVANLVVLHEKFSGFLSGFTVSEAVFAFNFANESLLYSYRWISLPIHFVFLICFTIGCVAAIDSIADFKKALSHSGLIGIVLWSIGILATSACIRFDETIAPANVNHIYHTVRVQKHFSVSLFTSV</sequence>